<gene>
    <name evidence="3" type="ORF">ETQ85_06995</name>
</gene>
<sequence>MKKLILAATLSLLSATSAMASNILVSQQPWGEDRDVSNMTSVFGAGNFTTYGSYASATVGSIFNASNRFVMLEGGASTDSPLASYLGLNTSAIMSWVTSGGALLIQSAGWNTGIHFGAGTLTYPDGSGCGTLTAAGELAFTTTASNQCGSSIAHDTVSGAGLTSFMNSDDSLLPIVAGLEVGAGYIMYSGLTTSQFHFSGASLVNDVIAFTAAQGQAGTVPEPASMALLGLGLAGMAAVRRRKA</sequence>
<protein>
    <submittedName>
        <fullName evidence="3">PEP-CTERM sorting domain-containing protein</fullName>
    </submittedName>
</protein>
<accession>A0A6C2D140</accession>
<reference evidence="3 4" key="1">
    <citation type="submission" date="2019-01" db="EMBL/GenBank/DDBJ databases">
        <title>Zoogloea oleivorans genome sequencing and assembly.</title>
        <authorList>
            <person name="Tancsics A."/>
            <person name="Farkas M."/>
            <person name="Kriszt B."/>
            <person name="Maroti G."/>
            <person name="Horvath B."/>
        </authorList>
    </citation>
    <scope>NUCLEOTIDE SEQUENCE [LARGE SCALE GENOMIC DNA]</scope>
    <source>
        <strain evidence="3 4">Buc</strain>
    </source>
</reference>
<keyword evidence="1" id="KW-0732">Signal</keyword>
<organism evidence="3 4">
    <name type="scientific">Zoogloea oleivorans</name>
    <dbReference type="NCBI Taxonomy" id="1552750"/>
    <lineage>
        <taxon>Bacteria</taxon>
        <taxon>Pseudomonadati</taxon>
        <taxon>Pseudomonadota</taxon>
        <taxon>Betaproteobacteria</taxon>
        <taxon>Rhodocyclales</taxon>
        <taxon>Zoogloeaceae</taxon>
        <taxon>Zoogloea</taxon>
    </lineage>
</organism>
<dbReference type="OrthoDB" id="5760545at2"/>
<keyword evidence="4" id="KW-1185">Reference proteome</keyword>
<name>A0A6C2D140_9RHOO</name>
<evidence type="ECO:0000313" key="4">
    <source>
        <dbReference type="Proteomes" id="UP000389128"/>
    </source>
</evidence>
<dbReference type="RefSeq" id="WP_148578328.1">
    <property type="nucleotide sequence ID" value="NZ_JAVEUW010000019.1"/>
</dbReference>
<feature type="signal peptide" evidence="1">
    <location>
        <begin position="1"/>
        <end position="20"/>
    </location>
</feature>
<feature type="domain" description="Ice-binding protein C-terminal" evidence="2">
    <location>
        <begin position="219"/>
        <end position="242"/>
    </location>
</feature>
<evidence type="ECO:0000259" key="2">
    <source>
        <dbReference type="Pfam" id="PF07589"/>
    </source>
</evidence>
<dbReference type="Proteomes" id="UP000389128">
    <property type="component" value="Unassembled WGS sequence"/>
</dbReference>
<dbReference type="Pfam" id="PF07589">
    <property type="entry name" value="PEP-CTERM"/>
    <property type="match status" value="1"/>
</dbReference>
<proteinExistence type="predicted"/>
<evidence type="ECO:0000256" key="1">
    <source>
        <dbReference type="SAM" id="SignalP"/>
    </source>
</evidence>
<dbReference type="InterPro" id="IPR022472">
    <property type="entry name" value="VPLPA-CTERM"/>
</dbReference>
<comment type="caution">
    <text evidence="3">The sequence shown here is derived from an EMBL/GenBank/DDBJ whole genome shotgun (WGS) entry which is preliminary data.</text>
</comment>
<dbReference type="AlphaFoldDB" id="A0A6C2D140"/>
<evidence type="ECO:0000313" key="3">
    <source>
        <dbReference type="EMBL" id="TYC60240.1"/>
    </source>
</evidence>
<dbReference type="NCBIfam" id="TIGR03370">
    <property type="entry name" value="VPLPA-CTERM"/>
    <property type="match status" value="1"/>
</dbReference>
<dbReference type="InterPro" id="IPR013424">
    <property type="entry name" value="Ice-binding_C"/>
</dbReference>
<dbReference type="NCBIfam" id="TIGR02595">
    <property type="entry name" value="PEP_CTERM"/>
    <property type="match status" value="1"/>
</dbReference>
<feature type="chain" id="PRO_5025485059" evidence="1">
    <location>
        <begin position="21"/>
        <end position="244"/>
    </location>
</feature>
<dbReference type="EMBL" id="SDKK01000005">
    <property type="protein sequence ID" value="TYC60240.1"/>
    <property type="molecule type" value="Genomic_DNA"/>
</dbReference>